<evidence type="ECO:0000313" key="2">
    <source>
        <dbReference type="Proteomes" id="UP000615446"/>
    </source>
</evidence>
<reference evidence="1" key="1">
    <citation type="submission" date="2019-10" db="EMBL/GenBank/DDBJ databases">
        <title>Conservation and host-specific expression of non-tandemly repeated heterogenous ribosome RNA gene in arbuscular mycorrhizal fungi.</title>
        <authorList>
            <person name="Maeda T."/>
            <person name="Kobayashi Y."/>
            <person name="Nakagawa T."/>
            <person name="Ezawa T."/>
            <person name="Yamaguchi K."/>
            <person name="Bino T."/>
            <person name="Nishimoto Y."/>
            <person name="Shigenobu S."/>
            <person name="Kawaguchi M."/>
        </authorList>
    </citation>
    <scope>NUCLEOTIDE SEQUENCE</scope>
    <source>
        <strain evidence="1">HR1</strain>
    </source>
</reference>
<evidence type="ECO:0000313" key="1">
    <source>
        <dbReference type="EMBL" id="GES73786.1"/>
    </source>
</evidence>
<protein>
    <submittedName>
        <fullName evidence="1">Uncharacterized protein</fullName>
    </submittedName>
</protein>
<dbReference type="AlphaFoldDB" id="A0A8H3KVM6"/>
<proteinExistence type="predicted"/>
<name>A0A8H3KVM6_9GLOM</name>
<accession>A0A8H3KVM6</accession>
<comment type="caution">
    <text evidence="1">The sequence shown here is derived from an EMBL/GenBank/DDBJ whole genome shotgun (WGS) entry which is preliminary data.</text>
</comment>
<sequence>MDKALDIDDINETDRPWMRKEDLKFKKSNDCTSHIRMLMVTFSLVSVLKPWFSAKAKLTAKLTDKAELQN</sequence>
<dbReference type="Proteomes" id="UP000615446">
    <property type="component" value="Unassembled WGS sequence"/>
</dbReference>
<dbReference type="EMBL" id="BLAL01000011">
    <property type="protein sequence ID" value="GES73786.1"/>
    <property type="molecule type" value="Genomic_DNA"/>
</dbReference>
<organism evidence="1 2">
    <name type="scientific">Rhizophagus clarus</name>
    <dbReference type="NCBI Taxonomy" id="94130"/>
    <lineage>
        <taxon>Eukaryota</taxon>
        <taxon>Fungi</taxon>
        <taxon>Fungi incertae sedis</taxon>
        <taxon>Mucoromycota</taxon>
        <taxon>Glomeromycotina</taxon>
        <taxon>Glomeromycetes</taxon>
        <taxon>Glomerales</taxon>
        <taxon>Glomeraceae</taxon>
        <taxon>Rhizophagus</taxon>
    </lineage>
</organism>
<gene>
    <name evidence="1" type="ORF">RCL2_000130100</name>
</gene>